<dbReference type="PANTHER" id="PTHR30590:SF2">
    <property type="entry name" value="INNER MEMBRANE PROTEIN"/>
    <property type="match status" value="1"/>
</dbReference>
<feature type="transmembrane region" description="Helical" evidence="1">
    <location>
        <begin position="112"/>
        <end position="129"/>
    </location>
</feature>
<reference evidence="3" key="1">
    <citation type="journal article" date="2014" name="Int. J. Syst. Evol. Microbiol.">
        <title>Complete genome sequence of Corynebacterium casei LMG S-19264T (=DSM 44701T), isolated from a smear-ripened cheese.</title>
        <authorList>
            <consortium name="US DOE Joint Genome Institute (JGI-PGF)"/>
            <person name="Walter F."/>
            <person name="Albersmeier A."/>
            <person name="Kalinowski J."/>
            <person name="Ruckert C."/>
        </authorList>
    </citation>
    <scope>NUCLEOTIDE SEQUENCE</scope>
    <source>
        <strain evidence="3">CGMCC 1.15178</strain>
    </source>
</reference>
<dbReference type="RefSeq" id="WP_189000239.1">
    <property type="nucleotide sequence ID" value="NZ_BMHP01000014.1"/>
</dbReference>
<feature type="transmembrane region" description="Helical" evidence="1">
    <location>
        <begin position="163"/>
        <end position="181"/>
    </location>
</feature>
<keyword evidence="1" id="KW-0812">Transmembrane</keyword>
<dbReference type="InterPro" id="IPR052529">
    <property type="entry name" value="Bact_Transport_Assoc"/>
</dbReference>
<feature type="transmembrane region" description="Helical" evidence="1">
    <location>
        <begin position="35"/>
        <end position="54"/>
    </location>
</feature>
<feature type="transmembrane region" description="Helical" evidence="1">
    <location>
        <begin position="135"/>
        <end position="151"/>
    </location>
</feature>
<feature type="transmembrane region" description="Helical" evidence="1">
    <location>
        <begin position="217"/>
        <end position="238"/>
    </location>
</feature>
<feature type="domain" description="DUF418" evidence="2">
    <location>
        <begin position="238"/>
        <end position="407"/>
    </location>
</feature>
<dbReference type="AlphaFoldDB" id="A0A916ZIY7"/>
<gene>
    <name evidence="3" type="ORF">GCM10010911_68910</name>
</gene>
<keyword evidence="4" id="KW-1185">Reference proteome</keyword>
<feature type="transmembrane region" description="Helical" evidence="1">
    <location>
        <begin position="341"/>
        <end position="360"/>
    </location>
</feature>
<keyword evidence="1" id="KW-0472">Membrane</keyword>
<keyword evidence="1" id="KW-1133">Transmembrane helix</keyword>
<sequence>MLNETSEQSLLAKNAVLGPVPKQDRALAPDLARGVMLLFIALANCAGIFFAAAPGVEPIPQGWERIYNLFTLMFLHARTFPIFAFMFGYGMIQLAMRQQAAGRSPLEVRTILLRRNGWLLIFGLIHGVLLYSGDILGAYGIAGLLFVFLLLNRSERIYRLVFWYWGVLIVYCLVLMIWIAINIANGSAEAAVTATSPSPSSLSTSYSASLAVRLSEWPMHTALMSVNIVIIGLGAWCAKRRILENPANNLRILSWSAMVGIAAAAIGGLPMGLLNLGVLHADADTAPLIKLLYETTGAFGGVGYVSVFGLIAYAMSQYPACVKSRIVRAITALGQRSLSGYLFQSIVWMAVISPFTLNLGAHFERLTLVAVGTAVVTWLASVIAAYYMDRYGKRGWIEVLLRRLTYGRFYRKGVVDEGRVKARL</sequence>
<feature type="transmembrane region" description="Helical" evidence="1">
    <location>
        <begin position="250"/>
        <end position="278"/>
    </location>
</feature>
<dbReference type="Pfam" id="PF04235">
    <property type="entry name" value="DUF418"/>
    <property type="match status" value="1"/>
</dbReference>
<proteinExistence type="predicted"/>
<comment type="caution">
    <text evidence="3">The sequence shown here is derived from an EMBL/GenBank/DDBJ whole genome shotgun (WGS) entry which is preliminary data.</text>
</comment>
<accession>A0A916ZIY7</accession>
<feature type="transmembrane region" description="Helical" evidence="1">
    <location>
        <begin position="66"/>
        <end position="92"/>
    </location>
</feature>
<dbReference type="InterPro" id="IPR007349">
    <property type="entry name" value="DUF418"/>
</dbReference>
<reference evidence="3" key="2">
    <citation type="submission" date="2020-09" db="EMBL/GenBank/DDBJ databases">
        <authorList>
            <person name="Sun Q."/>
            <person name="Zhou Y."/>
        </authorList>
    </citation>
    <scope>NUCLEOTIDE SEQUENCE</scope>
    <source>
        <strain evidence="3">CGMCC 1.15178</strain>
    </source>
</reference>
<dbReference type="PANTHER" id="PTHR30590">
    <property type="entry name" value="INNER MEMBRANE PROTEIN"/>
    <property type="match status" value="1"/>
</dbReference>
<protein>
    <recommendedName>
        <fullName evidence="2">DUF418 domain-containing protein</fullName>
    </recommendedName>
</protein>
<dbReference type="EMBL" id="BMHP01000014">
    <property type="protein sequence ID" value="GGE00199.1"/>
    <property type="molecule type" value="Genomic_DNA"/>
</dbReference>
<evidence type="ECO:0000256" key="1">
    <source>
        <dbReference type="SAM" id="Phobius"/>
    </source>
</evidence>
<feature type="transmembrane region" description="Helical" evidence="1">
    <location>
        <begin position="298"/>
        <end position="320"/>
    </location>
</feature>
<evidence type="ECO:0000313" key="4">
    <source>
        <dbReference type="Proteomes" id="UP000612456"/>
    </source>
</evidence>
<evidence type="ECO:0000313" key="3">
    <source>
        <dbReference type="EMBL" id="GGE00199.1"/>
    </source>
</evidence>
<dbReference type="Proteomes" id="UP000612456">
    <property type="component" value="Unassembled WGS sequence"/>
</dbReference>
<evidence type="ECO:0000259" key="2">
    <source>
        <dbReference type="Pfam" id="PF04235"/>
    </source>
</evidence>
<organism evidence="3 4">
    <name type="scientific">Paenibacillus nasutitermitis</name>
    <dbReference type="NCBI Taxonomy" id="1652958"/>
    <lineage>
        <taxon>Bacteria</taxon>
        <taxon>Bacillati</taxon>
        <taxon>Bacillota</taxon>
        <taxon>Bacilli</taxon>
        <taxon>Bacillales</taxon>
        <taxon>Paenibacillaceae</taxon>
        <taxon>Paenibacillus</taxon>
    </lineage>
</organism>
<name>A0A916ZIY7_9BACL</name>
<feature type="transmembrane region" description="Helical" evidence="1">
    <location>
        <begin position="366"/>
        <end position="387"/>
    </location>
</feature>